<protein>
    <submittedName>
        <fullName evidence="1">Uncharacterized protein</fullName>
    </submittedName>
</protein>
<keyword evidence="2" id="KW-1185">Reference proteome</keyword>
<dbReference type="EMBL" id="MU274909">
    <property type="protein sequence ID" value="KAI0089948.1"/>
    <property type="molecule type" value="Genomic_DNA"/>
</dbReference>
<reference evidence="1" key="1">
    <citation type="journal article" date="2021" name="Environ. Microbiol.">
        <title>Gene family expansions and transcriptome signatures uncover fungal adaptations to wood decay.</title>
        <authorList>
            <person name="Hage H."/>
            <person name="Miyauchi S."/>
            <person name="Viragh M."/>
            <person name="Drula E."/>
            <person name="Min B."/>
            <person name="Chaduli D."/>
            <person name="Navarro D."/>
            <person name="Favel A."/>
            <person name="Norest M."/>
            <person name="Lesage-Meessen L."/>
            <person name="Balint B."/>
            <person name="Merenyi Z."/>
            <person name="de Eugenio L."/>
            <person name="Morin E."/>
            <person name="Martinez A.T."/>
            <person name="Baldrian P."/>
            <person name="Stursova M."/>
            <person name="Martinez M.J."/>
            <person name="Novotny C."/>
            <person name="Magnuson J.K."/>
            <person name="Spatafora J.W."/>
            <person name="Maurice S."/>
            <person name="Pangilinan J."/>
            <person name="Andreopoulos W."/>
            <person name="LaButti K."/>
            <person name="Hundley H."/>
            <person name="Na H."/>
            <person name="Kuo A."/>
            <person name="Barry K."/>
            <person name="Lipzen A."/>
            <person name="Henrissat B."/>
            <person name="Riley R."/>
            <person name="Ahrendt S."/>
            <person name="Nagy L.G."/>
            <person name="Grigoriev I.V."/>
            <person name="Martin F."/>
            <person name="Rosso M.N."/>
        </authorList>
    </citation>
    <scope>NUCLEOTIDE SEQUENCE</scope>
    <source>
        <strain evidence="1">CBS 384.51</strain>
    </source>
</reference>
<evidence type="ECO:0000313" key="1">
    <source>
        <dbReference type="EMBL" id="KAI0089948.1"/>
    </source>
</evidence>
<comment type="caution">
    <text evidence="1">The sequence shown here is derived from an EMBL/GenBank/DDBJ whole genome shotgun (WGS) entry which is preliminary data.</text>
</comment>
<gene>
    <name evidence="1" type="ORF">BDY19DRAFT_94041</name>
</gene>
<evidence type="ECO:0000313" key="2">
    <source>
        <dbReference type="Proteomes" id="UP001055072"/>
    </source>
</evidence>
<accession>A0ACB8U6Q8</accession>
<name>A0ACB8U6Q8_9APHY</name>
<dbReference type="Proteomes" id="UP001055072">
    <property type="component" value="Unassembled WGS sequence"/>
</dbReference>
<proteinExistence type="predicted"/>
<sequence length="295" mass="32872">MALNIAPLVGPCFVITLLSFILYGLLLAQVYFYLTTYSEDHISIKVVVVVLCLLETLQVAACIHVLYTYLVVFFDDPLRIDKIIWTILLAMYLMVTINALVQTFYIYRIWRLYRNIPLITYLVTLLSACTAIAFQSCSIPYVNLDGTWLAIEASHSYRPHVIASLSLGLALDGSITLSLASILRHRLAFAHKRSNKNMMHKLMFYGLGIGFLTMITSVVTLILFITSKSPVTYGGMIVVLSKVYANSLLAMLNIREGLRKDAASDDAYSVELTGTSISPPNSTSQALQYKVQTVC</sequence>
<organism evidence="1 2">
    <name type="scientific">Irpex rosettiformis</name>
    <dbReference type="NCBI Taxonomy" id="378272"/>
    <lineage>
        <taxon>Eukaryota</taxon>
        <taxon>Fungi</taxon>
        <taxon>Dikarya</taxon>
        <taxon>Basidiomycota</taxon>
        <taxon>Agaricomycotina</taxon>
        <taxon>Agaricomycetes</taxon>
        <taxon>Polyporales</taxon>
        <taxon>Irpicaceae</taxon>
        <taxon>Irpex</taxon>
    </lineage>
</organism>